<evidence type="ECO:0000256" key="10">
    <source>
        <dbReference type="ARBA" id="ARBA00022605"/>
    </source>
</evidence>
<comment type="caution">
    <text evidence="21">The sequence shown here is derived from an EMBL/GenBank/DDBJ whole genome shotgun (WGS) entry which is preliminary data.</text>
</comment>
<dbReference type="EC" id="4.2.3.4" evidence="7 18"/>
<dbReference type="Pfam" id="PF01761">
    <property type="entry name" value="DHQ_synthase"/>
    <property type="match status" value="1"/>
</dbReference>
<comment type="pathway">
    <text evidence="5 18">Metabolic intermediate biosynthesis; chorismate biosynthesis; chorismate from D-erythrose 4-phosphate and phosphoenolpyruvate: step 2/7.</text>
</comment>
<dbReference type="Proteomes" id="UP001320122">
    <property type="component" value="Unassembled WGS sequence"/>
</dbReference>
<feature type="binding site" evidence="18">
    <location>
        <begin position="137"/>
        <end position="138"/>
    </location>
    <ligand>
        <name>NAD(+)</name>
        <dbReference type="ChEBI" id="CHEBI:57540"/>
    </ligand>
</feature>
<dbReference type="Gene3D" id="3.40.50.1970">
    <property type="match status" value="1"/>
</dbReference>
<evidence type="ECO:0000256" key="7">
    <source>
        <dbReference type="ARBA" id="ARBA00013031"/>
    </source>
</evidence>
<dbReference type="InterPro" id="IPR056179">
    <property type="entry name" value="DHQS_C"/>
</dbReference>
<feature type="binding site" evidence="18">
    <location>
        <position position="255"/>
    </location>
    <ligand>
        <name>Zn(2+)</name>
        <dbReference type="ChEBI" id="CHEBI:29105"/>
    </ligand>
</feature>
<keyword evidence="17 18" id="KW-0170">Cobalt</keyword>
<organism evidence="21 22">
    <name type="scientific">Billgrantia zhangzhouensis</name>
    <dbReference type="NCBI Taxonomy" id="2733481"/>
    <lineage>
        <taxon>Bacteria</taxon>
        <taxon>Pseudomonadati</taxon>
        <taxon>Pseudomonadota</taxon>
        <taxon>Gammaproteobacteria</taxon>
        <taxon>Oceanospirillales</taxon>
        <taxon>Halomonadaceae</taxon>
        <taxon>Billgrantia</taxon>
    </lineage>
</organism>
<dbReference type="SUPFAM" id="SSF56796">
    <property type="entry name" value="Dehydroquinate synthase-like"/>
    <property type="match status" value="1"/>
</dbReference>
<keyword evidence="15 18" id="KW-0057">Aromatic amino acid biosynthesis</keyword>
<comment type="function">
    <text evidence="3 18">Catalyzes the conversion of 3-deoxy-D-arabino-heptulosonate 7-phosphate (DAHP) to dehydroquinate (DHQ).</text>
</comment>
<feature type="domain" description="3-dehydroquinate synthase C-terminal" evidence="20">
    <location>
        <begin position="189"/>
        <end position="333"/>
    </location>
</feature>
<dbReference type="InterPro" id="IPR016037">
    <property type="entry name" value="DHQ_synth_AroB"/>
</dbReference>
<evidence type="ECO:0000256" key="15">
    <source>
        <dbReference type="ARBA" id="ARBA00023141"/>
    </source>
</evidence>
<dbReference type="GO" id="GO:0003856">
    <property type="term" value="F:3-dehydroquinate synthase activity"/>
    <property type="evidence" value="ECO:0007669"/>
    <property type="project" value="UniProtKB-EC"/>
</dbReference>
<feature type="binding site" evidence="18">
    <location>
        <begin position="113"/>
        <end position="117"/>
    </location>
    <ligand>
        <name>NAD(+)</name>
        <dbReference type="ChEBI" id="CHEBI:57540"/>
    </ligand>
</feature>
<feature type="binding site" evidence="18">
    <location>
        <position position="192"/>
    </location>
    <ligand>
        <name>Zn(2+)</name>
        <dbReference type="ChEBI" id="CHEBI:29105"/>
    </ligand>
</feature>
<evidence type="ECO:0000313" key="22">
    <source>
        <dbReference type="Proteomes" id="UP001320122"/>
    </source>
</evidence>
<name>A0ABS9AGD3_9GAMM</name>
<dbReference type="InterPro" id="IPR030960">
    <property type="entry name" value="DHQS/DOIS_N"/>
</dbReference>
<evidence type="ECO:0000256" key="1">
    <source>
        <dbReference type="ARBA" id="ARBA00001393"/>
    </source>
</evidence>
<evidence type="ECO:0000256" key="14">
    <source>
        <dbReference type="ARBA" id="ARBA00023027"/>
    </source>
</evidence>
<sequence>MSTSERQATRRSLQVALGERSYPIHIGSGLLGDPACLAPYLVGRQVMIVTNEAVAPHYLARLKSGLPGDAEVREVVLPDGEATKTLASVGRIWDALLEAGFNRRCTLIALGGGVIGDMVGFAAACYQRGVAFIQVPTTLLSQVDSSVGGKTGVNHSLGKNMIGAFWQPRAVLIDTDTLQTLPAKELSAGLAEVIKYGLIRDAEFLAWLEDEMTALMALQPEALAWAIERSCQLKADVVAEDETEQGVRALLNLGHTFGHAIEAHQGYGRWLHGEAVGVGMLMAAELSHRLGWLSRTEVERTAAIIAAAGLPLAAPADMGVEDFLARMRLDKKNVDERLRLILLETLGRAVIHDQAPRELLEELLATFPRN</sequence>
<comment type="cofactor">
    <cofactor evidence="2 18">
        <name>NAD(+)</name>
        <dbReference type="ChEBI" id="CHEBI:57540"/>
    </cofactor>
</comment>
<proteinExistence type="inferred from homology"/>
<comment type="cofactor">
    <cofactor evidence="18">
        <name>Co(2+)</name>
        <dbReference type="ChEBI" id="CHEBI:48828"/>
    </cofactor>
    <cofactor evidence="18">
        <name>Zn(2+)</name>
        <dbReference type="ChEBI" id="CHEBI:29105"/>
    </cofactor>
    <text evidence="18">Binds 1 divalent metal cation per subunit. Can use either Co(2+) or Zn(2+).</text>
</comment>
<evidence type="ECO:0000256" key="18">
    <source>
        <dbReference type="HAMAP-Rule" id="MF_00110"/>
    </source>
</evidence>
<keyword evidence="12 18" id="KW-0547">Nucleotide-binding</keyword>
<keyword evidence="16 18" id="KW-0456">Lyase</keyword>
<protein>
    <recommendedName>
        <fullName evidence="8 18">3-dehydroquinate synthase</fullName>
        <shortName evidence="18">DHQS</shortName>
        <ecNumber evidence="7 18">4.2.3.4</ecNumber>
    </recommendedName>
</protein>
<evidence type="ECO:0000259" key="19">
    <source>
        <dbReference type="Pfam" id="PF01761"/>
    </source>
</evidence>
<dbReference type="CDD" id="cd08195">
    <property type="entry name" value="DHQS"/>
    <property type="match status" value="1"/>
</dbReference>
<dbReference type="Gene3D" id="1.20.1090.10">
    <property type="entry name" value="Dehydroquinate synthase-like - alpha domain"/>
    <property type="match status" value="1"/>
</dbReference>
<evidence type="ECO:0000256" key="2">
    <source>
        <dbReference type="ARBA" id="ARBA00001911"/>
    </source>
</evidence>
<dbReference type="InterPro" id="IPR050071">
    <property type="entry name" value="Dehydroquinate_synthase"/>
</dbReference>
<gene>
    <name evidence="18 21" type="primary">aroB</name>
    <name evidence="21" type="ORF">HOP51_11950</name>
</gene>
<keyword evidence="13 18" id="KW-0862">Zinc</keyword>
<dbReference type="NCBIfam" id="TIGR01357">
    <property type="entry name" value="aroB"/>
    <property type="match status" value="1"/>
</dbReference>
<evidence type="ECO:0000313" key="21">
    <source>
        <dbReference type="EMBL" id="MCE8020817.1"/>
    </source>
</evidence>
<evidence type="ECO:0000256" key="12">
    <source>
        <dbReference type="ARBA" id="ARBA00022741"/>
    </source>
</evidence>
<reference evidence="21 22" key="1">
    <citation type="journal article" date="2021" name="Front. Microbiol.">
        <title>Aerobic Denitrification and Heterotrophic Sulfur Oxidation in the Genus Halomonas Revealed by Six Novel Species Characterizations and Genome-Based Analysis.</title>
        <authorList>
            <person name="Wang L."/>
            <person name="Shao Z."/>
        </authorList>
    </citation>
    <scope>NUCLEOTIDE SEQUENCE [LARGE SCALE GENOMIC DNA]</scope>
    <source>
        <strain evidence="21 22">MCCC 1A11036</strain>
    </source>
</reference>
<comment type="subcellular location">
    <subcellularLocation>
        <location evidence="4 18">Cytoplasm</location>
    </subcellularLocation>
</comment>
<evidence type="ECO:0000256" key="5">
    <source>
        <dbReference type="ARBA" id="ARBA00004661"/>
    </source>
</evidence>
<evidence type="ECO:0000256" key="17">
    <source>
        <dbReference type="ARBA" id="ARBA00023285"/>
    </source>
</evidence>
<feature type="binding site" evidence="18">
    <location>
        <position position="272"/>
    </location>
    <ligand>
        <name>Zn(2+)</name>
        <dbReference type="ChEBI" id="CHEBI:29105"/>
    </ligand>
</feature>
<keyword evidence="22" id="KW-1185">Reference proteome</keyword>
<keyword evidence="9 18" id="KW-0963">Cytoplasm</keyword>
<evidence type="ECO:0000256" key="4">
    <source>
        <dbReference type="ARBA" id="ARBA00004496"/>
    </source>
</evidence>
<feature type="domain" description="3-dehydroquinate synthase N-terminal" evidence="19">
    <location>
        <begin position="75"/>
        <end position="187"/>
    </location>
</feature>
<evidence type="ECO:0000259" key="20">
    <source>
        <dbReference type="Pfam" id="PF24621"/>
    </source>
</evidence>
<feature type="binding site" evidence="18">
    <location>
        <position position="150"/>
    </location>
    <ligand>
        <name>NAD(+)</name>
        <dbReference type="ChEBI" id="CHEBI:57540"/>
    </ligand>
</feature>
<dbReference type="PIRSF" id="PIRSF001455">
    <property type="entry name" value="DHQ_synth"/>
    <property type="match status" value="1"/>
</dbReference>
<evidence type="ECO:0000256" key="9">
    <source>
        <dbReference type="ARBA" id="ARBA00022490"/>
    </source>
</evidence>
<evidence type="ECO:0000256" key="6">
    <source>
        <dbReference type="ARBA" id="ARBA00005412"/>
    </source>
</evidence>
<evidence type="ECO:0000256" key="16">
    <source>
        <dbReference type="ARBA" id="ARBA00023239"/>
    </source>
</evidence>
<dbReference type="EMBL" id="JABFTT010000008">
    <property type="protein sequence ID" value="MCE8020817.1"/>
    <property type="molecule type" value="Genomic_DNA"/>
</dbReference>
<evidence type="ECO:0000256" key="8">
    <source>
        <dbReference type="ARBA" id="ARBA00017684"/>
    </source>
</evidence>
<dbReference type="Pfam" id="PF24621">
    <property type="entry name" value="DHQS_C"/>
    <property type="match status" value="1"/>
</dbReference>
<feature type="binding site" evidence="18">
    <location>
        <position position="159"/>
    </location>
    <ligand>
        <name>NAD(+)</name>
        <dbReference type="ChEBI" id="CHEBI:57540"/>
    </ligand>
</feature>
<comment type="similarity">
    <text evidence="6 18">Belongs to the sugar phosphate cyclases superfamily. Dehydroquinate synthase family.</text>
</comment>
<dbReference type="HAMAP" id="MF_00110">
    <property type="entry name" value="DHQ_synthase"/>
    <property type="match status" value="1"/>
</dbReference>
<keyword evidence="10 18" id="KW-0028">Amino-acid biosynthesis</keyword>
<feature type="binding site" evidence="18">
    <location>
        <begin position="177"/>
        <end position="180"/>
    </location>
    <ligand>
        <name>NAD(+)</name>
        <dbReference type="ChEBI" id="CHEBI:57540"/>
    </ligand>
</feature>
<dbReference type="InterPro" id="IPR030963">
    <property type="entry name" value="DHQ_synth_fam"/>
</dbReference>
<evidence type="ECO:0000256" key="3">
    <source>
        <dbReference type="ARBA" id="ARBA00003485"/>
    </source>
</evidence>
<feature type="binding site" evidence="18">
    <location>
        <begin position="79"/>
        <end position="84"/>
    </location>
    <ligand>
        <name>NAD(+)</name>
        <dbReference type="ChEBI" id="CHEBI:57540"/>
    </ligand>
</feature>
<dbReference type="PANTHER" id="PTHR43622">
    <property type="entry name" value="3-DEHYDROQUINATE SYNTHASE"/>
    <property type="match status" value="1"/>
</dbReference>
<dbReference type="RefSeq" id="WP_234274133.1">
    <property type="nucleotide sequence ID" value="NZ_JABFTT010000008.1"/>
</dbReference>
<accession>A0ABS9AGD3</accession>
<evidence type="ECO:0000256" key="11">
    <source>
        <dbReference type="ARBA" id="ARBA00022723"/>
    </source>
</evidence>
<evidence type="ECO:0000256" key="13">
    <source>
        <dbReference type="ARBA" id="ARBA00022833"/>
    </source>
</evidence>
<keyword evidence="11 18" id="KW-0479">Metal-binding</keyword>
<dbReference type="PANTHER" id="PTHR43622:SF7">
    <property type="entry name" value="3-DEHYDROQUINATE SYNTHASE, CHLOROPLASTIC"/>
    <property type="match status" value="1"/>
</dbReference>
<keyword evidence="14 18" id="KW-0520">NAD</keyword>
<comment type="catalytic activity">
    <reaction evidence="1 18">
        <text>7-phospho-2-dehydro-3-deoxy-D-arabino-heptonate = 3-dehydroquinate + phosphate</text>
        <dbReference type="Rhea" id="RHEA:21968"/>
        <dbReference type="ChEBI" id="CHEBI:32364"/>
        <dbReference type="ChEBI" id="CHEBI:43474"/>
        <dbReference type="ChEBI" id="CHEBI:58394"/>
        <dbReference type="EC" id="4.2.3.4"/>
    </reaction>
</comment>